<gene>
    <name evidence="6" type="ORF">BGAL_0718g00010</name>
</gene>
<dbReference type="SUPFAM" id="SSF52540">
    <property type="entry name" value="P-loop containing nucleoside triphosphate hydrolases"/>
    <property type="match status" value="1"/>
</dbReference>
<feature type="repeat" description="ANK" evidence="3">
    <location>
        <begin position="1032"/>
        <end position="1065"/>
    </location>
</feature>
<sequence>MDPLSISASISGLISIVKDLSGTTYKYVKIAKGASEEIKKLAEQMTVLFGILNSLSLVASRFDDESRTASMQLQHLNPNNIDQTKTRSGQKAHKLKKSLTWPFTISETKDLITSMATQKSALTLALQADGMNALLDALGNQRIQMSRLDDIDANILAMQKEQTLRALNKQQKKIIQWISPHDPSQKYHEVAVKLRHPESGQWFLTCEPFKEWMASKGSKLWLHGIPGAGKTVLSSSIVTFIATKLHGLQGDECLAFFYCDYKDSRTHDTLIMLGSLIKQLSLSNHRCLLKLQSFWKQQCSEKFGGQDALNSNTPEQLCDLIRDMSSCVDNINIIVDALDECGDGRSKVVELLAQLATDEYNNIRVILTSREEFDIERYLQDFKKVSIAADKSDLRLYVHAELTRRLEDDSLIVINESLRQEIAHRLVNGAEGMFRWVVCQFDHLCGLTNNKAIREALQSLPPTLFETYERILDRANSKSSDIKRLVRRVLAWTVCSPYPLATEDLLEAIAINLNDKTLSQDSMDSEIHILKWCSSLVRSTGQPGETQIELAHFTVKEFLLVKVKPQSDDVYAEYRIFKEWHYSHLAKICLTYLLFDDFKKLGICNTQEAVDERDEKHPFYWYASEHFYEYAIAHQDDENLLHLLKVLFDPTKTNNFLCWSQQLMSGHIFENEKIECIWDATPLHFAALLSLDRVIGTPLACTLAPELMLDRDDSLYIDHLGVNNNRYKVLECLLKSGLVINNVRIDPKRGWSPLAMAVHAHIGWDILLKEGAVIDDTCMTELEKIGHEETKLVRRFVEKVTDNNISIDVKSRFIKLALEQKDAGLHVLELISKSNDMVDVIGREVTLQKASLFGQIGVVKDVLAQSDLDINFCGPETQGLTALHSASMNGHTDVVRLLIDHGAALELRDSRLRPNHPRCFHNLTAFMLALLNGQIEVAMLLDNGGADINAIDRHGHSTLHLAAICSVSMVEYILHSPRFHRTISVRSNTNITVLMMAVIHGNMDNVEYVLKRSSRSDVLARYTNSNYSDSCNGYTALHFAVYHNSPRDMIKILVKSGLKMSLETELGETPVHIAAGLGNLGLFQVTMWITEREMSLNRSRARNPFRYNSIVDHAPYMQHIASKWSSPSIYPLDQSIEPRLSVLLSIIHGRWNSPYQMFHALQMVLAKPGINLEPKDAERRSPLVVLCQKLAKADGPDQWDNWTTLHNSINLLIRRGADVLSQDARGNTALHYICEVASIPHHFGALLILLYESTPILLCSKPNEHCIESYDYETVSAKLYECSPYLSTSSSELILPLELRRRQSSGKLSNPALLNINNDDNQTALHILFDRLDVDSYSPSIESFSLELLKLATKEDVNSALPDGRSLLNISLDKRYDALSQKLVDMDIDVRSRGKISGEDYSPLELLCIYSSENQELIRSMVSSQRSEGVHDYRDDDLIRWACYFGSIAVIEELLSAGWNTETIDELGYTPIVSAIKGGEEITVELLLAHGAHLSNVMYRFGRLDQPYHPLESAKTASMCRLIDSKSLSDWFPEALEDREKFFKGGWVSGITSDPNEPNSYSGKWDSKTIFGTSVLHVAAYRGNIGALEFGIVEKHLKVNARASLGLTPLFFAIFGDEESVVKMLLQHGADTNECYGPIKVMPLHVAIAAKNVTVIKMLMSHGANPHFADADGWTPYMVARLKYKDDSMVKALENSLSSAYNRIHIALEKAILLDDIDYVKALSKNEWSPESTCSCGCTILLAVLHDGLLELADHFVDAGVTVKGAIMESCAATTITELFPPGLPRRGSIVVETIKSQQSLEGSTSLDLATGFGDSKLVQKILNRSQPSSHQILRALHTAVLNHHTGCVRILLQRLAVQSRNKNCLEAEHTVITHPEYLSARLLFAEHNGSLRVRHEPLATALNLAANCSNDSFRVINELLSHGADLEARDQYGDTALHHALLNGNLGVAMMLIFAGANVNSLSGGKQSPIQLAVAHCAPNIVVLLHKFGASLETDLCNRGDLLSVAIQRSSPEMLHALMELGMNLNMEDQTGVPVLLTALKYLEEDFILEILPESDVIRHPRLGTTLSQASAQSLSKIVSVLLSQSYQISEGIEEYVNHAGEDGAPLYLAAIGTKINSRVECMELLIRHGAKIDLVSGPQGTPLMAACYYGAYDSVVCLLKHGASTTCKNLDGIETTAMQAAYLHKDIMILLQSFQDNGPKALEEPRTVMNANIPMLEWCMLRFENNEKEAERENHLSLFEEASSQPWWTEDIDTDED</sequence>
<feature type="repeat" description="ANK" evidence="3">
    <location>
        <begin position="1898"/>
        <end position="1932"/>
    </location>
</feature>
<comment type="caution">
    <text evidence="6">The sequence shown here is derived from an EMBL/GenBank/DDBJ whole genome shotgun (WGS) entry which is preliminary data.</text>
</comment>
<feature type="repeat" description="ANK" evidence="3">
    <location>
        <begin position="1643"/>
        <end position="1671"/>
    </location>
</feature>
<feature type="repeat" description="ANK" evidence="3">
    <location>
        <begin position="1605"/>
        <end position="1633"/>
    </location>
</feature>
<evidence type="ECO:0000256" key="3">
    <source>
        <dbReference type="PROSITE-ProRule" id="PRU00023"/>
    </source>
</evidence>
<dbReference type="Gene3D" id="3.40.50.300">
    <property type="entry name" value="P-loop containing nucleotide triphosphate hydrolases"/>
    <property type="match status" value="1"/>
</dbReference>
<accession>A0A4S8QHX2</accession>
<protein>
    <submittedName>
        <fullName evidence="6">Uncharacterized protein</fullName>
    </submittedName>
</protein>
<feature type="domain" description="Nephrocystin 3-like N-terminal" evidence="5">
    <location>
        <begin position="199"/>
        <end position="370"/>
    </location>
</feature>
<dbReference type="PROSITE" id="PS50297">
    <property type="entry name" value="ANK_REP_REGION"/>
    <property type="match status" value="6"/>
</dbReference>
<organism evidence="6 7">
    <name type="scientific">Botrytis galanthina</name>
    <dbReference type="NCBI Taxonomy" id="278940"/>
    <lineage>
        <taxon>Eukaryota</taxon>
        <taxon>Fungi</taxon>
        <taxon>Dikarya</taxon>
        <taxon>Ascomycota</taxon>
        <taxon>Pezizomycotina</taxon>
        <taxon>Leotiomycetes</taxon>
        <taxon>Helotiales</taxon>
        <taxon>Sclerotiniaceae</taxon>
        <taxon>Botrytis</taxon>
    </lineage>
</organism>
<evidence type="ECO:0000256" key="1">
    <source>
        <dbReference type="ARBA" id="ARBA00022737"/>
    </source>
</evidence>
<feature type="repeat" description="ANK" evidence="3">
    <location>
        <begin position="921"/>
        <end position="953"/>
    </location>
</feature>
<keyword evidence="2 3" id="KW-0040">ANK repeat</keyword>
<proteinExistence type="predicted"/>
<dbReference type="InterPro" id="IPR002110">
    <property type="entry name" value="Ankyrin_rpt"/>
</dbReference>
<dbReference type="Pfam" id="PF00023">
    <property type="entry name" value="Ank"/>
    <property type="match status" value="2"/>
</dbReference>
<dbReference type="InterPro" id="IPR056884">
    <property type="entry name" value="NPHP3-like_N"/>
</dbReference>
<dbReference type="InterPro" id="IPR054471">
    <property type="entry name" value="GPIID_WHD"/>
</dbReference>
<keyword evidence="7" id="KW-1185">Reference proteome</keyword>
<reference evidence="6 7" key="1">
    <citation type="submission" date="2017-12" db="EMBL/GenBank/DDBJ databases">
        <title>Comparative genomics of Botrytis spp.</title>
        <authorList>
            <person name="Valero-Jimenez C.A."/>
            <person name="Tapia P."/>
            <person name="Veloso J."/>
            <person name="Silva-Moreno E."/>
            <person name="Staats M."/>
            <person name="Valdes J.H."/>
            <person name="Van Kan J.A.L."/>
        </authorList>
    </citation>
    <scope>NUCLEOTIDE SEQUENCE [LARGE SCALE GENOMIC DNA]</scope>
    <source>
        <strain evidence="6 7">MUCL435</strain>
    </source>
</reference>
<evidence type="ECO:0000259" key="5">
    <source>
        <dbReference type="Pfam" id="PF24883"/>
    </source>
</evidence>
<dbReference type="Pfam" id="PF22939">
    <property type="entry name" value="WHD_GPIID"/>
    <property type="match status" value="1"/>
</dbReference>
<feature type="repeat" description="ANK" evidence="3">
    <location>
        <begin position="1933"/>
        <end position="1965"/>
    </location>
</feature>
<dbReference type="EMBL" id="PQXL01000713">
    <property type="protein sequence ID" value="THV44148.1"/>
    <property type="molecule type" value="Genomic_DNA"/>
</dbReference>
<dbReference type="PROSITE" id="PS50088">
    <property type="entry name" value="ANK_REPEAT"/>
    <property type="match status" value="7"/>
</dbReference>
<feature type="domain" description="GPI inositol-deacylase winged helix" evidence="4">
    <location>
        <begin position="479"/>
        <end position="562"/>
    </location>
</feature>
<evidence type="ECO:0000313" key="6">
    <source>
        <dbReference type="EMBL" id="THV44148.1"/>
    </source>
</evidence>
<dbReference type="PANTHER" id="PTHR24126">
    <property type="entry name" value="ANKYRIN REPEAT, PH AND SEC7 DOMAIN CONTAINING PROTEIN SECG-RELATED"/>
    <property type="match status" value="1"/>
</dbReference>
<feature type="repeat" description="ANK" evidence="3">
    <location>
        <begin position="878"/>
        <end position="910"/>
    </location>
</feature>
<dbReference type="SUPFAM" id="SSF48403">
    <property type="entry name" value="Ankyrin repeat"/>
    <property type="match status" value="6"/>
</dbReference>
<evidence type="ECO:0000313" key="7">
    <source>
        <dbReference type="Proteomes" id="UP000308671"/>
    </source>
</evidence>
<dbReference type="Pfam" id="PF24883">
    <property type="entry name" value="NPHP3_N"/>
    <property type="match status" value="1"/>
</dbReference>
<dbReference type="Pfam" id="PF12796">
    <property type="entry name" value="Ank_2"/>
    <property type="match status" value="4"/>
</dbReference>
<evidence type="ECO:0000259" key="4">
    <source>
        <dbReference type="Pfam" id="PF22939"/>
    </source>
</evidence>
<keyword evidence="1" id="KW-0677">Repeat</keyword>
<dbReference type="Gene3D" id="1.25.40.20">
    <property type="entry name" value="Ankyrin repeat-containing domain"/>
    <property type="match status" value="7"/>
</dbReference>
<dbReference type="Proteomes" id="UP000308671">
    <property type="component" value="Unassembled WGS sequence"/>
</dbReference>
<dbReference type="PRINTS" id="PR01415">
    <property type="entry name" value="ANKYRIN"/>
</dbReference>
<name>A0A4S8QHX2_9HELO</name>
<evidence type="ECO:0000256" key="2">
    <source>
        <dbReference type="ARBA" id="ARBA00023043"/>
    </source>
</evidence>
<dbReference type="InterPro" id="IPR027417">
    <property type="entry name" value="P-loop_NTPase"/>
</dbReference>
<dbReference type="InterPro" id="IPR036770">
    <property type="entry name" value="Ankyrin_rpt-contain_sf"/>
</dbReference>
<dbReference type="SMART" id="SM00248">
    <property type="entry name" value="ANK"/>
    <property type="match status" value="23"/>
</dbReference>
<dbReference type="OrthoDB" id="194358at2759"/>